<feature type="transmembrane region" description="Helical" evidence="1">
    <location>
        <begin position="86"/>
        <end position="114"/>
    </location>
</feature>
<feature type="transmembrane region" description="Helical" evidence="1">
    <location>
        <begin position="6"/>
        <end position="24"/>
    </location>
</feature>
<proteinExistence type="predicted"/>
<organism evidence="2 3">
    <name type="scientific">Mesorhabditis spiculigera</name>
    <dbReference type="NCBI Taxonomy" id="96644"/>
    <lineage>
        <taxon>Eukaryota</taxon>
        <taxon>Metazoa</taxon>
        <taxon>Ecdysozoa</taxon>
        <taxon>Nematoda</taxon>
        <taxon>Chromadorea</taxon>
        <taxon>Rhabditida</taxon>
        <taxon>Rhabditina</taxon>
        <taxon>Rhabditomorpha</taxon>
        <taxon>Rhabditoidea</taxon>
        <taxon>Rhabditidae</taxon>
        <taxon>Mesorhabditinae</taxon>
        <taxon>Mesorhabditis</taxon>
    </lineage>
</organism>
<name>A0AA36D3L3_9BILA</name>
<sequence length="270" mass="31185">MDYISLQFILYNCYILVIVGFHIRGFRQVLFHEDHEGNTNKIVNLFFRVTIIFLLLINIPTCNTFIFADPYEMEYVYQMQVWLGQHSSICTIILFINAAMLTVHFLAFMLWAAFHSYLTVFKKDWNIVFNLLIIILPFIPAVAPICWICSLKRSQIPGTTNYTNYASQSGSYFNFFCLPMFQLSMVITVALQIAEMAVHLLRRRFSDCAWPILRIAFCGGFVVLHWAVLDITLTDDRDSMAKYAAFVCGYAVFLVPVLTEFGKASYIEAE</sequence>
<feature type="transmembrane region" description="Helical" evidence="1">
    <location>
        <begin position="240"/>
        <end position="258"/>
    </location>
</feature>
<dbReference type="EMBL" id="CATQJA010002659">
    <property type="protein sequence ID" value="CAJ0580453.1"/>
    <property type="molecule type" value="Genomic_DNA"/>
</dbReference>
<dbReference type="AlphaFoldDB" id="A0AA36D3L3"/>
<keyword evidence="1" id="KW-0812">Transmembrane</keyword>
<protein>
    <submittedName>
        <fullName evidence="2">Uncharacterized protein</fullName>
    </submittedName>
</protein>
<dbReference type="Proteomes" id="UP001177023">
    <property type="component" value="Unassembled WGS sequence"/>
</dbReference>
<reference evidence="2" key="1">
    <citation type="submission" date="2023-06" db="EMBL/GenBank/DDBJ databases">
        <authorList>
            <person name="Delattre M."/>
        </authorList>
    </citation>
    <scope>NUCLEOTIDE SEQUENCE</scope>
    <source>
        <strain evidence="2">AF72</strain>
    </source>
</reference>
<keyword evidence="1" id="KW-0472">Membrane</keyword>
<feature type="transmembrane region" description="Helical" evidence="1">
    <location>
        <begin position="126"/>
        <end position="151"/>
    </location>
</feature>
<feature type="transmembrane region" description="Helical" evidence="1">
    <location>
        <begin position="212"/>
        <end position="228"/>
    </location>
</feature>
<feature type="transmembrane region" description="Helical" evidence="1">
    <location>
        <begin position="45"/>
        <end position="66"/>
    </location>
</feature>
<keyword evidence="1" id="KW-1133">Transmembrane helix</keyword>
<evidence type="ECO:0000313" key="2">
    <source>
        <dbReference type="EMBL" id="CAJ0580453.1"/>
    </source>
</evidence>
<evidence type="ECO:0000313" key="3">
    <source>
        <dbReference type="Proteomes" id="UP001177023"/>
    </source>
</evidence>
<feature type="non-terminal residue" evidence="2">
    <location>
        <position position="270"/>
    </location>
</feature>
<comment type="caution">
    <text evidence="2">The sequence shown here is derived from an EMBL/GenBank/DDBJ whole genome shotgun (WGS) entry which is preliminary data.</text>
</comment>
<keyword evidence="3" id="KW-1185">Reference proteome</keyword>
<accession>A0AA36D3L3</accession>
<evidence type="ECO:0000256" key="1">
    <source>
        <dbReference type="SAM" id="Phobius"/>
    </source>
</evidence>
<gene>
    <name evidence="2" type="ORF">MSPICULIGERA_LOCUS18651</name>
</gene>
<feature type="transmembrane region" description="Helical" evidence="1">
    <location>
        <begin position="171"/>
        <end position="191"/>
    </location>
</feature>